<evidence type="ECO:0000256" key="2">
    <source>
        <dbReference type="SAM" id="SignalP"/>
    </source>
</evidence>
<name>A0A804QEG5_MAIZE</name>
<dbReference type="Proteomes" id="UP000007305">
    <property type="component" value="Chromosome 7"/>
</dbReference>
<feature type="compositionally biased region" description="Basic and acidic residues" evidence="1">
    <location>
        <begin position="421"/>
        <end position="458"/>
    </location>
</feature>
<sequence>MNVRSRRRRHGFVLLLLLRGLVVVGGGGLGDLGVELIVADEPVDEVAEAGLEGGGRAVAEVVRGVADVGVGERHVAVAGHGDDALVGLPAQQLLEDGHHPGDGHGGGVAEVVDAERRWPAFSAGPGAGALAGGVERAEAALDDVVDVGEVAARVGAVGGAEQRDGLAGHDAAGEEEVGHVGAAPRPVHGEEAEAGDGEPVDVVVGVRDGLAGLLGGRVQRRRAVGAVVLGEGRVGVEPVHGRGRGPDDRRLRVGVLGRHLQDADEPGHVGRHVRLRRLHGVPHPGLRGQVQHVRERRHVEEPLQQRGVVDVGVEHQDAAAGQQRLARALQRRVVVGVEVVEAQDAVAAGPQRERAVRAHEARGAGDQHGDAPVPARPGAPPHLLLPRGAPVRRRGHEQAAVRGGGARAVVGAAAAAGGEVEGAREEGRVVQREEEDERERGQHGGAEEQVRRRGHELGAGRPAQQQRAPAGVPLQLHPLGGRVHRGDPRRRHCGCLGLCSSSSSRSGPRGRAGARRTETARLEASRLAEEGVRRASVWI</sequence>
<feature type="signal peptide" evidence="2">
    <location>
        <begin position="1"/>
        <end position="26"/>
    </location>
</feature>
<feature type="region of interest" description="Disordered" evidence="1">
    <location>
        <begin position="350"/>
        <end position="518"/>
    </location>
</feature>
<evidence type="ECO:0000313" key="4">
    <source>
        <dbReference type="Proteomes" id="UP000007305"/>
    </source>
</evidence>
<dbReference type="Gramene" id="Zm00001eb317530_T001">
    <property type="protein sequence ID" value="Zm00001eb317530_P001"/>
    <property type="gene ID" value="Zm00001eb317530"/>
</dbReference>
<reference evidence="4" key="1">
    <citation type="submission" date="2015-12" db="EMBL/GenBank/DDBJ databases">
        <title>Update maize B73 reference genome by single molecule sequencing technologies.</title>
        <authorList>
            <consortium name="Maize Genome Sequencing Project"/>
            <person name="Ware D."/>
        </authorList>
    </citation>
    <scope>NUCLEOTIDE SEQUENCE [LARGE SCALE GENOMIC DNA]</scope>
    <source>
        <strain evidence="4">cv. B73</strain>
    </source>
</reference>
<reference evidence="3" key="3">
    <citation type="submission" date="2021-05" db="UniProtKB">
        <authorList>
            <consortium name="EnsemblPlants"/>
        </authorList>
    </citation>
    <scope>IDENTIFICATION</scope>
    <source>
        <strain evidence="3">cv. B73</strain>
    </source>
</reference>
<dbReference type="AlphaFoldDB" id="A0A804QEG5"/>
<organism evidence="3 4">
    <name type="scientific">Zea mays</name>
    <name type="common">Maize</name>
    <dbReference type="NCBI Taxonomy" id="4577"/>
    <lineage>
        <taxon>Eukaryota</taxon>
        <taxon>Viridiplantae</taxon>
        <taxon>Streptophyta</taxon>
        <taxon>Embryophyta</taxon>
        <taxon>Tracheophyta</taxon>
        <taxon>Spermatophyta</taxon>
        <taxon>Magnoliopsida</taxon>
        <taxon>Liliopsida</taxon>
        <taxon>Poales</taxon>
        <taxon>Poaceae</taxon>
        <taxon>PACMAD clade</taxon>
        <taxon>Panicoideae</taxon>
        <taxon>Andropogonodae</taxon>
        <taxon>Andropogoneae</taxon>
        <taxon>Tripsacinae</taxon>
        <taxon>Zea</taxon>
    </lineage>
</organism>
<protein>
    <submittedName>
        <fullName evidence="3">Uncharacterized protein</fullName>
    </submittedName>
</protein>
<feature type="compositionally biased region" description="Low complexity" evidence="1">
    <location>
        <begin position="407"/>
        <end position="418"/>
    </location>
</feature>
<dbReference type="InParanoid" id="A0A804QEG5"/>
<reference evidence="3" key="2">
    <citation type="submission" date="2019-07" db="EMBL/GenBank/DDBJ databases">
        <authorList>
            <person name="Seetharam A."/>
            <person name="Woodhouse M."/>
            <person name="Cannon E."/>
        </authorList>
    </citation>
    <scope>NUCLEOTIDE SEQUENCE [LARGE SCALE GENOMIC DNA]</scope>
    <source>
        <strain evidence="3">cv. B73</strain>
    </source>
</reference>
<evidence type="ECO:0000256" key="1">
    <source>
        <dbReference type="SAM" id="MobiDB-lite"/>
    </source>
</evidence>
<feature type="chain" id="PRO_5032526095" evidence="2">
    <location>
        <begin position="27"/>
        <end position="539"/>
    </location>
</feature>
<feature type="compositionally biased region" description="Low complexity" evidence="1">
    <location>
        <begin position="494"/>
        <end position="511"/>
    </location>
</feature>
<dbReference type="FunCoup" id="A0A804QEG5">
    <property type="interactions" value="1"/>
</dbReference>
<dbReference type="EnsemblPlants" id="Zm00001eb317530_T001">
    <property type="protein sequence ID" value="Zm00001eb317530_P001"/>
    <property type="gene ID" value="Zm00001eb317530"/>
</dbReference>
<keyword evidence="2" id="KW-0732">Signal</keyword>
<feature type="compositionally biased region" description="Low complexity" evidence="1">
    <location>
        <begin position="459"/>
        <end position="471"/>
    </location>
</feature>
<feature type="compositionally biased region" description="Basic and acidic residues" evidence="1">
    <location>
        <begin position="351"/>
        <end position="369"/>
    </location>
</feature>
<keyword evidence="4" id="KW-1185">Reference proteome</keyword>
<proteinExistence type="predicted"/>
<evidence type="ECO:0000313" key="3">
    <source>
        <dbReference type="EnsemblPlants" id="Zm00001eb317530_P001"/>
    </source>
</evidence>
<accession>A0A804QEG5</accession>